<organism evidence="2 3">
    <name type="scientific">Leptospira kmetyi</name>
    <dbReference type="NCBI Taxonomy" id="408139"/>
    <lineage>
        <taxon>Bacteria</taxon>
        <taxon>Pseudomonadati</taxon>
        <taxon>Spirochaetota</taxon>
        <taxon>Spirochaetia</taxon>
        <taxon>Leptospirales</taxon>
        <taxon>Leptospiraceae</taxon>
        <taxon>Leptospira</taxon>
    </lineage>
</organism>
<accession>A0ABX4N529</accession>
<evidence type="ECO:0000256" key="1">
    <source>
        <dbReference type="SAM" id="Phobius"/>
    </source>
</evidence>
<proteinExistence type="predicted"/>
<protein>
    <recommendedName>
        <fullName evidence="4">Lipoprotein</fullName>
    </recommendedName>
</protein>
<name>A0ABX4N529_9LEPT</name>
<keyword evidence="3" id="KW-1185">Reference proteome</keyword>
<evidence type="ECO:0000313" key="3">
    <source>
        <dbReference type="Proteomes" id="UP000231919"/>
    </source>
</evidence>
<feature type="transmembrane region" description="Helical" evidence="1">
    <location>
        <begin position="12"/>
        <end position="30"/>
    </location>
</feature>
<dbReference type="PROSITE" id="PS51257">
    <property type="entry name" value="PROKAR_LIPOPROTEIN"/>
    <property type="match status" value="1"/>
</dbReference>
<evidence type="ECO:0000313" key="2">
    <source>
        <dbReference type="EMBL" id="PJZ28406.1"/>
    </source>
</evidence>
<dbReference type="EMBL" id="NPDP01000040">
    <property type="protein sequence ID" value="PJZ28406.1"/>
    <property type="molecule type" value="Genomic_DNA"/>
</dbReference>
<keyword evidence="1" id="KW-0812">Transmembrane</keyword>
<keyword evidence="1" id="KW-1133">Transmembrane helix</keyword>
<dbReference type="Proteomes" id="UP000231919">
    <property type="component" value="Unassembled WGS sequence"/>
</dbReference>
<comment type="caution">
    <text evidence="2">The sequence shown here is derived from an EMBL/GenBank/DDBJ whole genome shotgun (WGS) entry which is preliminary data.</text>
</comment>
<evidence type="ECO:0008006" key="4">
    <source>
        <dbReference type="Google" id="ProtNLM"/>
    </source>
</evidence>
<gene>
    <name evidence="2" type="ORF">CH378_18205</name>
</gene>
<keyword evidence="1" id="KW-0472">Membrane</keyword>
<reference evidence="2 3" key="1">
    <citation type="submission" date="2017-07" db="EMBL/GenBank/DDBJ databases">
        <title>Leptospira spp. isolated from tropical soils.</title>
        <authorList>
            <person name="Thibeaux R."/>
            <person name="Iraola G."/>
            <person name="Ferres I."/>
            <person name="Bierque E."/>
            <person name="Girault D."/>
            <person name="Soupe-Gilbert M.-E."/>
            <person name="Picardeau M."/>
            <person name="Goarant C."/>
        </authorList>
    </citation>
    <scope>NUCLEOTIDE SEQUENCE [LARGE SCALE GENOMIC DNA]</scope>
    <source>
        <strain evidence="2 3">JW2-C-B1</strain>
    </source>
</reference>
<sequence>MQLFKNYSSLRFFFLMIVITTLSCLPMRHIESYGDRQVDLVLPLSNDELFAKFIIKHYFYLNKWYFKAEIDFLSYTPAIINKIEIIRNGKIEEVKIINKLPIRVLYRTNLLSEKIEIVMTEDLLKSFVTENLLVFNVTGQYKSGKITLGVDSVNLIREYILEIDNRHQLESNWKLIKRENDSYRSLN</sequence>